<organism evidence="2 3">
    <name type="scientific">Pleurodeles waltl</name>
    <name type="common">Iberian ribbed newt</name>
    <dbReference type="NCBI Taxonomy" id="8319"/>
    <lineage>
        <taxon>Eukaryota</taxon>
        <taxon>Metazoa</taxon>
        <taxon>Chordata</taxon>
        <taxon>Craniata</taxon>
        <taxon>Vertebrata</taxon>
        <taxon>Euteleostomi</taxon>
        <taxon>Amphibia</taxon>
        <taxon>Batrachia</taxon>
        <taxon>Caudata</taxon>
        <taxon>Salamandroidea</taxon>
        <taxon>Salamandridae</taxon>
        <taxon>Pleurodelinae</taxon>
        <taxon>Pleurodeles</taxon>
    </lineage>
</organism>
<dbReference type="AlphaFoldDB" id="A0AAV7LZH4"/>
<reference evidence="2" key="1">
    <citation type="journal article" date="2022" name="bioRxiv">
        <title>Sequencing and chromosome-scale assembly of the giantPleurodeles waltlgenome.</title>
        <authorList>
            <person name="Brown T."/>
            <person name="Elewa A."/>
            <person name="Iarovenko S."/>
            <person name="Subramanian E."/>
            <person name="Araus A.J."/>
            <person name="Petzold A."/>
            <person name="Susuki M."/>
            <person name="Suzuki K.-i.T."/>
            <person name="Hayashi T."/>
            <person name="Toyoda A."/>
            <person name="Oliveira C."/>
            <person name="Osipova E."/>
            <person name="Leigh N.D."/>
            <person name="Simon A."/>
            <person name="Yun M.H."/>
        </authorList>
    </citation>
    <scope>NUCLEOTIDE SEQUENCE</scope>
    <source>
        <strain evidence="2">20211129_DDA</strain>
        <tissue evidence="2">Liver</tissue>
    </source>
</reference>
<protein>
    <submittedName>
        <fullName evidence="2">Uncharacterized protein</fullName>
    </submittedName>
</protein>
<accession>A0AAV7LZH4</accession>
<dbReference type="EMBL" id="JANPWB010000014">
    <property type="protein sequence ID" value="KAJ1096611.1"/>
    <property type="molecule type" value="Genomic_DNA"/>
</dbReference>
<evidence type="ECO:0000313" key="2">
    <source>
        <dbReference type="EMBL" id="KAJ1096611.1"/>
    </source>
</evidence>
<sequence length="76" mass="8694">MMRRQHIQGARVQYLLRPASVILHPSEAPRQQGDDQLQGLPPLNNATPLRRFRLFRLSAERVDMMLRPVAGSFETG</sequence>
<feature type="region of interest" description="Disordered" evidence="1">
    <location>
        <begin position="25"/>
        <end position="44"/>
    </location>
</feature>
<name>A0AAV7LZH4_PLEWA</name>
<gene>
    <name evidence="2" type="ORF">NDU88_001746</name>
</gene>
<comment type="caution">
    <text evidence="2">The sequence shown here is derived from an EMBL/GenBank/DDBJ whole genome shotgun (WGS) entry which is preliminary data.</text>
</comment>
<proteinExistence type="predicted"/>
<keyword evidence="3" id="KW-1185">Reference proteome</keyword>
<evidence type="ECO:0000256" key="1">
    <source>
        <dbReference type="SAM" id="MobiDB-lite"/>
    </source>
</evidence>
<dbReference type="Proteomes" id="UP001066276">
    <property type="component" value="Chromosome 10"/>
</dbReference>
<evidence type="ECO:0000313" key="3">
    <source>
        <dbReference type="Proteomes" id="UP001066276"/>
    </source>
</evidence>